<sequence>MKRPASGTAKLLALAALVLLAACGREPEAVAPEVRPVRTITIANSVSSNTVALTGRVQARAEVNQSFRLPGQLIERRVDVGDSVRAGQEIARLDSQNEASGLQAAQAQLVAAQVQLADARNNFTRMRNLIVDNAVSRASYDHAQALQSTAEAQVKAVQSQLALAQSRFDFTRLRADVSGVVTARGPEVGEVVAAGQMIVQIAQSGAADAIFDVPAPVKDSASRAATIWVALTSDPGIRAKGSVREVSPRADPVTGTFRVRVSLANAPAAMRLGSTVTGRLELDAVPGIAIPAVALTQVDGKPAVWVVDPKTSTVALRRIEIRSNDATMVQVQSGLNPGDVVVTAGVQVLRPGQKVSLLGSVK</sequence>
<feature type="domain" description="Multidrug resistance protein MdtA-like C-terminal permuted SH3" evidence="5">
    <location>
        <begin position="288"/>
        <end position="347"/>
    </location>
</feature>
<evidence type="ECO:0000259" key="5">
    <source>
        <dbReference type="Pfam" id="PF25967"/>
    </source>
</evidence>
<dbReference type="Pfam" id="PF25954">
    <property type="entry name" value="Beta-barrel_RND_2"/>
    <property type="match status" value="1"/>
</dbReference>
<evidence type="ECO:0000259" key="3">
    <source>
        <dbReference type="Pfam" id="PF25876"/>
    </source>
</evidence>
<dbReference type="GO" id="GO:0015562">
    <property type="term" value="F:efflux transmembrane transporter activity"/>
    <property type="evidence" value="ECO:0007669"/>
    <property type="project" value="TreeGrafter"/>
</dbReference>
<accession>A0A4Y9ELW6</accession>
<dbReference type="Pfam" id="PF25967">
    <property type="entry name" value="RND-MFP_C"/>
    <property type="match status" value="1"/>
</dbReference>
<dbReference type="NCBIfam" id="TIGR01730">
    <property type="entry name" value="RND_mfp"/>
    <property type="match status" value="1"/>
</dbReference>
<dbReference type="InterPro" id="IPR006143">
    <property type="entry name" value="RND_pump_MFP"/>
</dbReference>
<dbReference type="InterPro" id="IPR058792">
    <property type="entry name" value="Beta-barrel_RND_2"/>
</dbReference>
<dbReference type="AlphaFoldDB" id="A0A4Y9ELW6"/>
<dbReference type="PANTHER" id="PTHR30469">
    <property type="entry name" value="MULTIDRUG RESISTANCE PROTEIN MDTA"/>
    <property type="match status" value="1"/>
</dbReference>
<dbReference type="EMBL" id="SIHO01000003">
    <property type="protein sequence ID" value="TFU01527.1"/>
    <property type="molecule type" value="Genomic_DNA"/>
</dbReference>
<evidence type="ECO:0000256" key="2">
    <source>
        <dbReference type="SAM" id="SignalP"/>
    </source>
</evidence>
<dbReference type="Gene3D" id="2.40.30.170">
    <property type="match status" value="1"/>
</dbReference>
<feature type="domain" description="CusB-like beta-barrel" evidence="4">
    <location>
        <begin position="221"/>
        <end position="281"/>
    </location>
</feature>
<protein>
    <submittedName>
        <fullName evidence="6">Efflux RND transporter periplasmic adaptor subunit</fullName>
    </submittedName>
</protein>
<dbReference type="Proteomes" id="UP000297737">
    <property type="component" value="Unassembled WGS sequence"/>
</dbReference>
<evidence type="ECO:0000313" key="7">
    <source>
        <dbReference type="Proteomes" id="UP000297737"/>
    </source>
</evidence>
<dbReference type="Gene3D" id="2.40.50.100">
    <property type="match status" value="1"/>
</dbReference>
<feature type="signal peptide" evidence="2">
    <location>
        <begin position="1"/>
        <end position="21"/>
    </location>
</feature>
<gene>
    <name evidence="6" type="ORF">EUV02_14090</name>
</gene>
<comment type="similarity">
    <text evidence="1">Belongs to the membrane fusion protein (MFP) (TC 8.A.1) family.</text>
</comment>
<dbReference type="Gene3D" id="2.40.420.20">
    <property type="match status" value="1"/>
</dbReference>
<dbReference type="InterPro" id="IPR058624">
    <property type="entry name" value="MdtA-like_HH"/>
</dbReference>
<dbReference type="InterPro" id="IPR058627">
    <property type="entry name" value="MdtA-like_C"/>
</dbReference>
<keyword evidence="2" id="KW-0732">Signal</keyword>
<dbReference type="OrthoDB" id="9813967at2"/>
<dbReference type="Pfam" id="PF25876">
    <property type="entry name" value="HH_MFP_RND"/>
    <property type="match status" value="1"/>
</dbReference>
<feature type="domain" description="Multidrug resistance protein MdtA-like alpha-helical hairpin" evidence="3">
    <location>
        <begin position="102"/>
        <end position="171"/>
    </location>
</feature>
<proteinExistence type="inferred from homology"/>
<name>A0A4Y9ELW6_9SPHN</name>
<feature type="chain" id="PRO_5021191591" evidence="2">
    <location>
        <begin position="22"/>
        <end position="362"/>
    </location>
</feature>
<keyword evidence="7" id="KW-1185">Reference proteome</keyword>
<evidence type="ECO:0000259" key="4">
    <source>
        <dbReference type="Pfam" id="PF25954"/>
    </source>
</evidence>
<comment type="caution">
    <text evidence="6">The sequence shown here is derived from an EMBL/GenBank/DDBJ whole genome shotgun (WGS) entry which is preliminary data.</text>
</comment>
<dbReference type="SUPFAM" id="SSF111369">
    <property type="entry name" value="HlyD-like secretion proteins"/>
    <property type="match status" value="1"/>
</dbReference>
<dbReference type="Gene3D" id="1.10.287.470">
    <property type="entry name" value="Helix hairpin bin"/>
    <property type="match status" value="1"/>
</dbReference>
<evidence type="ECO:0000313" key="6">
    <source>
        <dbReference type="EMBL" id="TFU01527.1"/>
    </source>
</evidence>
<dbReference type="PANTHER" id="PTHR30469:SF38">
    <property type="entry name" value="HLYD FAMILY SECRETION PROTEIN"/>
    <property type="match status" value="1"/>
</dbReference>
<dbReference type="PROSITE" id="PS51257">
    <property type="entry name" value="PROKAR_LIPOPROTEIN"/>
    <property type="match status" value="1"/>
</dbReference>
<organism evidence="6 7">
    <name type="scientific">Glacieibacterium arshaanense</name>
    <dbReference type="NCBI Taxonomy" id="2511025"/>
    <lineage>
        <taxon>Bacteria</taxon>
        <taxon>Pseudomonadati</taxon>
        <taxon>Pseudomonadota</taxon>
        <taxon>Alphaproteobacteria</taxon>
        <taxon>Sphingomonadales</taxon>
        <taxon>Sphingosinicellaceae</taxon>
        <taxon>Glacieibacterium</taxon>
    </lineage>
</organism>
<dbReference type="GO" id="GO:1990281">
    <property type="term" value="C:efflux pump complex"/>
    <property type="evidence" value="ECO:0007669"/>
    <property type="project" value="TreeGrafter"/>
</dbReference>
<reference evidence="6 7" key="1">
    <citation type="submission" date="2019-02" db="EMBL/GenBank/DDBJ databases">
        <title>Polymorphobacter sp. isolated from the lake at the Tibet of China.</title>
        <authorList>
            <person name="Li A."/>
        </authorList>
    </citation>
    <scope>NUCLEOTIDE SEQUENCE [LARGE SCALE GENOMIC DNA]</scope>
    <source>
        <strain evidence="6 7">DJ1R-1</strain>
    </source>
</reference>
<evidence type="ECO:0000256" key="1">
    <source>
        <dbReference type="ARBA" id="ARBA00009477"/>
    </source>
</evidence>